<protein>
    <submittedName>
        <fullName evidence="7">Transcription factor AIG1</fullName>
    </submittedName>
</protein>
<keyword evidence="8" id="KW-1185">Reference proteome</keyword>
<evidence type="ECO:0000313" key="8">
    <source>
        <dbReference type="Proteomes" id="UP001153555"/>
    </source>
</evidence>
<dbReference type="GO" id="GO:0003700">
    <property type="term" value="F:DNA-binding transcription factor activity"/>
    <property type="evidence" value="ECO:0007669"/>
    <property type="project" value="InterPro"/>
</dbReference>
<accession>A0A9N7RI81</accession>
<dbReference type="GO" id="GO:0005634">
    <property type="term" value="C:nucleus"/>
    <property type="evidence" value="ECO:0007669"/>
    <property type="project" value="UniProtKB-SubCell"/>
</dbReference>
<comment type="caution">
    <text evidence="7">The sequence shown here is derived from an EMBL/GenBank/DDBJ whole genome shotgun (WGS) entry which is preliminary data.</text>
</comment>
<dbReference type="PROSITE" id="PS50888">
    <property type="entry name" value="BHLH"/>
    <property type="match status" value="1"/>
</dbReference>
<evidence type="ECO:0000259" key="6">
    <source>
        <dbReference type="PROSITE" id="PS50888"/>
    </source>
</evidence>
<dbReference type="AlphaFoldDB" id="A0A9N7RI81"/>
<dbReference type="InterPro" id="IPR011598">
    <property type="entry name" value="bHLH_dom"/>
</dbReference>
<dbReference type="GO" id="GO:0003677">
    <property type="term" value="F:DNA binding"/>
    <property type="evidence" value="ECO:0007669"/>
    <property type="project" value="UniProtKB-KW"/>
</dbReference>
<dbReference type="SMART" id="SM00353">
    <property type="entry name" value="HLH"/>
    <property type="match status" value="1"/>
</dbReference>
<dbReference type="SUPFAM" id="SSF47459">
    <property type="entry name" value="HLH, helix-loop-helix DNA-binding domain"/>
    <property type="match status" value="1"/>
</dbReference>
<evidence type="ECO:0000256" key="1">
    <source>
        <dbReference type="ARBA" id="ARBA00004123"/>
    </source>
</evidence>
<organism evidence="7 8">
    <name type="scientific">Striga hermonthica</name>
    <name type="common">Purple witchweed</name>
    <name type="synonym">Buchnera hermonthica</name>
    <dbReference type="NCBI Taxonomy" id="68872"/>
    <lineage>
        <taxon>Eukaryota</taxon>
        <taxon>Viridiplantae</taxon>
        <taxon>Streptophyta</taxon>
        <taxon>Embryophyta</taxon>
        <taxon>Tracheophyta</taxon>
        <taxon>Spermatophyta</taxon>
        <taxon>Magnoliopsida</taxon>
        <taxon>eudicotyledons</taxon>
        <taxon>Gunneridae</taxon>
        <taxon>Pentapetalae</taxon>
        <taxon>asterids</taxon>
        <taxon>lamiids</taxon>
        <taxon>Lamiales</taxon>
        <taxon>Orobanchaceae</taxon>
        <taxon>Buchnereae</taxon>
        <taxon>Striga</taxon>
    </lineage>
</organism>
<dbReference type="InterPro" id="IPR045847">
    <property type="entry name" value="AIG1-like"/>
</dbReference>
<dbReference type="SUPFAM" id="SSF55021">
    <property type="entry name" value="ACT-like"/>
    <property type="match status" value="1"/>
</dbReference>
<keyword evidence="2" id="KW-0805">Transcription regulation</keyword>
<proteinExistence type="predicted"/>
<dbReference type="Proteomes" id="UP001153555">
    <property type="component" value="Unassembled WGS sequence"/>
</dbReference>
<sequence>MFSFNNMPNNYKYEVGSCSDYSYDDIVEGVFGNSPADEAKASAASHSHKEAERRRRKRINCHIATLKSLLPNAIKTDKASLLGEAVRTVRELKKKTMQLSAMHQTTLDDSFVFPSETDELKVCHDSGLIQATVCCEDRPDLMSGLIRALESVAAKVVRAEMSTVGGRTKTVLWVRLGSNVTESSFTSLERLRRALKSVVDRE</sequence>
<dbReference type="Pfam" id="PF00010">
    <property type="entry name" value="HLH"/>
    <property type="match status" value="1"/>
</dbReference>
<gene>
    <name evidence="7" type="ORF">SHERM_27121</name>
</gene>
<evidence type="ECO:0000256" key="4">
    <source>
        <dbReference type="ARBA" id="ARBA00023163"/>
    </source>
</evidence>
<dbReference type="OrthoDB" id="690068at2759"/>
<keyword evidence="5" id="KW-0539">Nucleus</keyword>
<dbReference type="PANTHER" id="PTHR45844">
    <property type="entry name" value="TRANSCRIPTION FACTOR BHLH30"/>
    <property type="match status" value="1"/>
</dbReference>
<dbReference type="GO" id="GO:0046983">
    <property type="term" value="F:protein dimerization activity"/>
    <property type="evidence" value="ECO:0007669"/>
    <property type="project" value="InterPro"/>
</dbReference>
<evidence type="ECO:0000256" key="5">
    <source>
        <dbReference type="ARBA" id="ARBA00023242"/>
    </source>
</evidence>
<dbReference type="EMBL" id="CACSLK010027833">
    <property type="protein sequence ID" value="CAA0831809.1"/>
    <property type="molecule type" value="Genomic_DNA"/>
</dbReference>
<dbReference type="Gene3D" id="4.10.280.10">
    <property type="entry name" value="Helix-loop-helix DNA-binding domain"/>
    <property type="match status" value="1"/>
</dbReference>
<dbReference type="InterPro" id="IPR036638">
    <property type="entry name" value="HLH_DNA-bd_sf"/>
</dbReference>
<dbReference type="Gene3D" id="3.30.70.260">
    <property type="match status" value="1"/>
</dbReference>
<dbReference type="InterPro" id="IPR045865">
    <property type="entry name" value="ACT-like_dom_sf"/>
</dbReference>
<comment type="subcellular location">
    <subcellularLocation>
        <location evidence="1">Nucleus</location>
    </subcellularLocation>
</comment>
<dbReference type="PANTHER" id="PTHR45844:SF16">
    <property type="entry name" value="TRANSCRIPTION FACTOR BHLH30-LIKE"/>
    <property type="match status" value="1"/>
</dbReference>
<keyword evidence="4" id="KW-0804">Transcription</keyword>
<evidence type="ECO:0000256" key="3">
    <source>
        <dbReference type="ARBA" id="ARBA00023125"/>
    </source>
</evidence>
<evidence type="ECO:0000313" key="7">
    <source>
        <dbReference type="EMBL" id="CAA0831809.1"/>
    </source>
</evidence>
<feature type="domain" description="BHLH" evidence="6">
    <location>
        <begin position="43"/>
        <end position="92"/>
    </location>
</feature>
<evidence type="ECO:0000256" key="2">
    <source>
        <dbReference type="ARBA" id="ARBA00023015"/>
    </source>
</evidence>
<keyword evidence="3" id="KW-0238">DNA-binding</keyword>
<name>A0A9N7RI81_STRHE</name>
<reference evidence="7" key="1">
    <citation type="submission" date="2019-12" db="EMBL/GenBank/DDBJ databases">
        <authorList>
            <person name="Scholes J."/>
        </authorList>
    </citation>
    <scope>NUCLEOTIDE SEQUENCE</scope>
</reference>